<feature type="transmembrane region" description="Helical" evidence="13">
    <location>
        <begin position="56"/>
        <end position="75"/>
    </location>
</feature>
<comment type="subcellular location">
    <subcellularLocation>
        <location evidence="1">Endoplasmic reticulum membrane</location>
        <topology evidence="1">Multi-pass membrane protein</topology>
    </subcellularLocation>
</comment>
<dbReference type="GeneID" id="20210507"/>
<reference evidence="14 16" key="2">
    <citation type="journal article" date="2013" name="Nature">
        <title>Insights into bilaterian evolution from three spiralian genomes.</title>
        <authorList>
            <person name="Simakov O."/>
            <person name="Marletaz F."/>
            <person name="Cho S.J."/>
            <person name="Edsinger-Gonzales E."/>
            <person name="Havlak P."/>
            <person name="Hellsten U."/>
            <person name="Kuo D.H."/>
            <person name="Larsson T."/>
            <person name="Lv J."/>
            <person name="Arendt D."/>
            <person name="Savage R."/>
            <person name="Osoegawa K."/>
            <person name="de Jong P."/>
            <person name="Grimwood J."/>
            <person name="Chapman J.A."/>
            <person name="Shapiro H."/>
            <person name="Aerts A."/>
            <person name="Otillar R.P."/>
            <person name="Terry A.Y."/>
            <person name="Boore J.L."/>
            <person name="Grigoriev I.V."/>
            <person name="Lindberg D.R."/>
            <person name="Seaver E.C."/>
            <person name="Weisblat D.A."/>
            <person name="Putnam N.H."/>
            <person name="Rokhsar D.S."/>
        </authorList>
    </citation>
    <scope>NUCLEOTIDE SEQUENCE</scope>
</reference>
<reference evidence="16" key="1">
    <citation type="submission" date="2012-12" db="EMBL/GenBank/DDBJ databases">
        <authorList>
            <person name="Hellsten U."/>
            <person name="Grimwood J."/>
            <person name="Chapman J.A."/>
            <person name="Shapiro H."/>
            <person name="Aerts A."/>
            <person name="Otillar R.P."/>
            <person name="Terry A.Y."/>
            <person name="Boore J.L."/>
            <person name="Simakov O."/>
            <person name="Marletaz F."/>
            <person name="Cho S.-J."/>
            <person name="Edsinger-Gonzales E."/>
            <person name="Havlak P."/>
            <person name="Kuo D.-H."/>
            <person name="Larsson T."/>
            <person name="Lv J."/>
            <person name="Arendt D."/>
            <person name="Savage R."/>
            <person name="Osoegawa K."/>
            <person name="de Jong P."/>
            <person name="Lindberg D.R."/>
            <person name="Seaver E.C."/>
            <person name="Weisblat D.A."/>
            <person name="Putnam N.H."/>
            <person name="Grigoriev I.V."/>
            <person name="Rokhsar D.S."/>
        </authorList>
    </citation>
    <scope>NUCLEOTIDE SEQUENCE</scope>
</reference>
<dbReference type="OrthoDB" id="6485510at2759"/>
<dbReference type="CTD" id="20210507"/>
<dbReference type="PANTHER" id="PTHR15451">
    <property type="entry name" value="ERGOSTEROL BIOSYNTHETIC PROTEIN 28-RELATED"/>
    <property type="match status" value="1"/>
</dbReference>
<evidence type="ECO:0000256" key="3">
    <source>
        <dbReference type="ARBA" id="ARBA00022516"/>
    </source>
</evidence>
<keyword evidence="11" id="KW-1207">Sterol metabolism</keyword>
<keyword evidence="12" id="KW-0753">Steroid metabolism</keyword>
<accession>T1FNW0</accession>
<evidence type="ECO:0000256" key="13">
    <source>
        <dbReference type="SAM" id="Phobius"/>
    </source>
</evidence>
<gene>
    <name evidence="15" type="primary">20210507</name>
    <name evidence="14" type="ORF">HELRODRAFT_186263</name>
</gene>
<proteinExistence type="inferred from homology"/>
<dbReference type="PANTHER" id="PTHR15451:SF19">
    <property type="entry name" value="ERGOSTEROL BIOSYNTHETIC PROTEIN 28 HOMOLOG"/>
    <property type="match status" value="1"/>
</dbReference>
<evidence type="ECO:0000256" key="11">
    <source>
        <dbReference type="ARBA" id="ARBA00023166"/>
    </source>
</evidence>
<organism evidence="15 16">
    <name type="scientific">Helobdella robusta</name>
    <name type="common">Californian leech</name>
    <dbReference type="NCBI Taxonomy" id="6412"/>
    <lineage>
        <taxon>Eukaryota</taxon>
        <taxon>Metazoa</taxon>
        <taxon>Spiralia</taxon>
        <taxon>Lophotrochozoa</taxon>
        <taxon>Annelida</taxon>
        <taxon>Clitellata</taxon>
        <taxon>Hirudinea</taxon>
        <taxon>Rhynchobdellida</taxon>
        <taxon>Glossiphoniidae</taxon>
        <taxon>Helobdella</taxon>
    </lineage>
</organism>
<keyword evidence="9" id="KW-0443">Lipid metabolism</keyword>
<evidence type="ECO:0008006" key="17">
    <source>
        <dbReference type="Google" id="ProtNLM"/>
    </source>
</evidence>
<evidence type="ECO:0000256" key="1">
    <source>
        <dbReference type="ARBA" id="ARBA00004477"/>
    </source>
</evidence>
<reference evidence="15" key="3">
    <citation type="submission" date="2015-06" db="UniProtKB">
        <authorList>
            <consortium name="EnsemblMetazoa"/>
        </authorList>
    </citation>
    <scope>IDENTIFICATION</scope>
</reference>
<keyword evidence="3" id="KW-0444">Lipid biosynthesis</keyword>
<dbReference type="InParanoid" id="T1FNW0"/>
<feature type="transmembrane region" description="Helical" evidence="13">
    <location>
        <begin position="110"/>
        <end position="132"/>
    </location>
</feature>
<dbReference type="STRING" id="6412.T1FNW0"/>
<evidence type="ECO:0000256" key="10">
    <source>
        <dbReference type="ARBA" id="ARBA00023136"/>
    </source>
</evidence>
<dbReference type="EMBL" id="KB095853">
    <property type="protein sequence ID" value="ESO11107.1"/>
    <property type="molecule type" value="Genomic_DNA"/>
</dbReference>
<keyword evidence="7 13" id="KW-1133">Transmembrane helix</keyword>
<evidence type="ECO:0000256" key="4">
    <source>
        <dbReference type="ARBA" id="ARBA00022692"/>
    </source>
</evidence>
<evidence type="ECO:0000256" key="5">
    <source>
        <dbReference type="ARBA" id="ARBA00022824"/>
    </source>
</evidence>
<dbReference type="GO" id="GO:0005789">
    <property type="term" value="C:endoplasmic reticulum membrane"/>
    <property type="evidence" value="ECO:0007669"/>
    <property type="project" value="UniProtKB-SubCell"/>
</dbReference>
<sequence>MFSKENLLRSLQGWIFMVGLVALGNTVSCFIDHSFLGSRLYTASPANVNNLVARLFGIWTLLAAVLRICCAICIHNQAVYHLTLLSFLLALGHFLSEIFIFNTAEVTVGILTPIIISALSTLFMIVGTCFLLKDDVKPEFDNMPKSVEDIIFNKKVKRAKKD</sequence>
<keyword evidence="5" id="KW-0256">Endoplasmic reticulum</keyword>
<dbReference type="Pfam" id="PF03694">
    <property type="entry name" value="Erg28"/>
    <property type="match status" value="1"/>
</dbReference>
<dbReference type="GO" id="GO:0030674">
    <property type="term" value="F:protein-macromolecule adaptor activity"/>
    <property type="evidence" value="ECO:0000318"/>
    <property type="project" value="GO_Central"/>
</dbReference>
<dbReference type="RefSeq" id="XP_009010770.1">
    <property type="nucleotide sequence ID" value="XM_009012522.1"/>
</dbReference>
<dbReference type="InterPro" id="IPR005352">
    <property type="entry name" value="Erg28"/>
</dbReference>
<evidence type="ECO:0000256" key="8">
    <source>
        <dbReference type="ARBA" id="ARBA00023011"/>
    </source>
</evidence>
<dbReference type="EnsemblMetazoa" id="HelroT186263">
    <property type="protein sequence ID" value="HelroP186263"/>
    <property type="gene ID" value="HelroG186263"/>
</dbReference>
<dbReference type="GO" id="GO:0005783">
    <property type="term" value="C:endoplasmic reticulum"/>
    <property type="evidence" value="ECO:0000318"/>
    <property type="project" value="GO_Central"/>
</dbReference>
<comment type="similarity">
    <text evidence="2">Belongs to the ERG28 family.</text>
</comment>
<name>T1FNW0_HELRO</name>
<dbReference type="OMA" id="NIAIWTY"/>
<evidence type="ECO:0000256" key="6">
    <source>
        <dbReference type="ARBA" id="ARBA00022955"/>
    </source>
</evidence>
<evidence type="ECO:0000256" key="12">
    <source>
        <dbReference type="ARBA" id="ARBA00023221"/>
    </source>
</evidence>
<keyword evidence="4 13" id="KW-0812">Transmembrane</keyword>
<feature type="transmembrane region" description="Helical" evidence="13">
    <location>
        <begin position="82"/>
        <end position="104"/>
    </location>
</feature>
<dbReference type="AlphaFoldDB" id="T1FNW0"/>
<dbReference type="eggNOG" id="KOG3455">
    <property type="taxonomic scope" value="Eukaryota"/>
</dbReference>
<keyword evidence="16" id="KW-1185">Reference proteome</keyword>
<evidence type="ECO:0000256" key="9">
    <source>
        <dbReference type="ARBA" id="ARBA00023098"/>
    </source>
</evidence>
<evidence type="ECO:0000313" key="15">
    <source>
        <dbReference type="EnsemblMetazoa" id="HelroP186263"/>
    </source>
</evidence>
<dbReference type="GO" id="GO:0016126">
    <property type="term" value="P:sterol biosynthetic process"/>
    <property type="evidence" value="ECO:0007669"/>
    <property type="project" value="UniProtKB-KW"/>
</dbReference>
<keyword evidence="8" id="KW-0756">Sterol biosynthesis</keyword>
<dbReference type="KEGG" id="hro:HELRODRAFT_186263"/>
<evidence type="ECO:0000256" key="7">
    <source>
        <dbReference type="ARBA" id="ARBA00022989"/>
    </source>
</evidence>
<evidence type="ECO:0000256" key="2">
    <source>
        <dbReference type="ARBA" id="ARBA00005377"/>
    </source>
</evidence>
<feature type="transmembrane region" description="Helical" evidence="13">
    <location>
        <begin position="12"/>
        <end position="36"/>
    </location>
</feature>
<dbReference type="HOGENOM" id="CLU_114589_2_0_1"/>
<dbReference type="EMBL" id="AMQM01008812">
    <property type="status" value="NOT_ANNOTATED_CDS"/>
    <property type="molecule type" value="Genomic_DNA"/>
</dbReference>
<keyword evidence="10 13" id="KW-0472">Membrane</keyword>
<evidence type="ECO:0000313" key="16">
    <source>
        <dbReference type="Proteomes" id="UP000015101"/>
    </source>
</evidence>
<keyword evidence="6" id="KW-0752">Steroid biosynthesis</keyword>
<dbReference type="Proteomes" id="UP000015101">
    <property type="component" value="Unassembled WGS sequence"/>
</dbReference>
<evidence type="ECO:0000313" key="14">
    <source>
        <dbReference type="EMBL" id="ESO11107.1"/>
    </source>
</evidence>
<protein>
    <recommendedName>
        <fullName evidence="17">Ergosterol biosynthetic protein 28</fullName>
    </recommendedName>
</protein>